<evidence type="ECO:0000313" key="1">
    <source>
        <dbReference type="EMBL" id="MEE3715483.1"/>
    </source>
</evidence>
<evidence type="ECO:0008006" key="3">
    <source>
        <dbReference type="Google" id="ProtNLM"/>
    </source>
</evidence>
<keyword evidence="2" id="KW-1185">Reference proteome</keyword>
<gene>
    <name evidence="1" type="ORF">V2H45_01850</name>
</gene>
<dbReference type="RefSeq" id="WP_330481905.1">
    <property type="nucleotide sequence ID" value="NZ_JAZBJZ010000004.1"/>
</dbReference>
<organism evidence="1 2">
    <name type="scientific">Tumidithrix elongata BACA0141</name>
    <dbReference type="NCBI Taxonomy" id="2716417"/>
    <lineage>
        <taxon>Bacteria</taxon>
        <taxon>Bacillati</taxon>
        <taxon>Cyanobacteriota</taxon>
        <taxon>Cyanophyceae</taxon>
        <taxon>Pseudanabaenales</taxon>
        <taxon>Pseudanabaenaceae</taxon>
        <taxon>Tumidithrix</taxon>
        <taxon>Tumidithrix elongata</taxon>
    </lineage>
</organism>
<protein>
    <recommendedName>
        <fullName evidence="3">DUF2281 domain-containing protein</fullName>
    </recommendedName>
</protein>
<name>A0AAW9PYC0_9CYAN</name>
<accession>A0AAW9PYC0</accession>
<proteinExistence type="predicted"/>
<dbReference type="AlphaFoldDB" id="A0AAW9PYC0"/>
<dbReference type="EMBL" id="JAZBJZ010000004">
    <property type="protein sequence ID" value="MEE3715483.1"/>
    <property type="molecule type" value="Genomic_DNA"/>
</dbReference>
<evidence type="ECO:0000313" key="2">
    <source>
        <dbReference type="Proteomes" id="UP001333818"/>
    </source>
</evidence>
<comment type="caution">
    <text evidence="1">The sequence shown here is derived from an EMBL/GenBank/DDBJ whole genome shotgun (WGS) entry which is preliminary data.</text>
</comment>
<reference evidence="1" key="1">
    <citation type="submission" date="2024-01" db="EMBL/GenBank/DDBJ databases">
        <title>Bank of Algae and Cyanobacteria of the Azores (BACA) strain genomes.</title>
        <authorList>
            <person name="Luz R."/>
            <person name="Cordeiro R."/>
            <person name="Fonseca A."/>
            <person name="Goncalves V."/>
        </authorList>
    </citation>
    <scope>NUCLEOTIDE SEQUENCE</scope>
    <source>
        <strain evidence="1">BACA0141</strain>
    </source>
</reference>
<dbReference type="Proteomes" id="UP001333818">
    <property type="component" value="Unassembled WGS sequence"/>
</dbReference>
<sequence>MTIVEKAVSMLQQLPIEKQQEALSFIEFLAFKLGDRQIRQFPENSTAKKPEGSPRDLLKKWEGVIEGGVDDLSFNKQHMEGYGQS</sequence>